<proteinExistence type="predicted"/>
<reference evidence="9 10" key="1">
    <citation type="submission" date="2017-07" db="EMBL/GenBank/DDBJ databases">
        <title>Bifidobacterium novel species.</title>
        <authorList>
            <person name="Lugli G.A."/>
            <person name="Milani C."/>
            <person name="Duranti S."/>
            <person name="Mangifesta M."/>
        </authorList>
    </citation>
    <scope>NUCLEOTIDE SEQUENCE [LARGE SCALE GENOMIC DNA]</scope>
    <source>
        <strain evidence="10">Uis1B</strain>
    </source>
</reference>
<dbReference type="PROSITE" id="PS00108">
    <property type="entry name" value="PROTEIN_KINASE_ST"/>
    <property type="match status" value="1"/>
</dbReference>
<dbReference type="Pfam" id="PF00069">
    <property type="entry name" value="Pkinase"/>
    <property type="match status" value="1"/>
</dbReference>
<evidence type="ECO:0000313" key="9">
    <source>
        <dbReference type="EMBL" id="PLS31135.1"/>
    </source>
</evidence>
<evidence type="ECO:0000256" key="5">
    <source>
        <dbReference type="ARBA" id="ARBA00022777"/>
    </source>
</evidence>
<evidence type="ECO:0000256" key="6">
    <source>
        <dbReference type="ARBA" id="ARBA00022840"/>
    </source>
</evidence>
<keyword evidence="4" id="KW-0547">Nucleotide-binding</keyword>
<feature type="domain" description="Protein kinase" evidence="8">
    <location>
        <begin position="13"/>
        <end position="267"/>
    </location>
</feature>
<keyword evidence="5 9" id="KW-0418">Kinase</keyword>
<dbReference type="EMBL" id="NMWU01000017">
    <property type="protein sequence ID" value="PLS31135.1"/>
    <property type="molecule type" value="Genomic_DNA"/>
</dbReference>
<dbReference type="InterPro" id="IPR008271">
    <property type="entry name" value="Ser/Thr_kinase_AS"/>
</dbReference>
<dbReference type="PANTHER" id="PTHR43289">
    <property type="entry name" value="MITOGEN-ACTIVATED PROTEIN KINASE KINASE KINASE 20-RELATED"/>
    <property type="match status" value="1"/>
</dbReference>
<dbReference type="GO" id="GO:0004674">
    <property type="term" value="F:protein serine/threonine kinase activity"/>
    <property type="evidence" value="ECO:0007669"/>
    <property type="project" value="UniProtKB-KW"/>
</dbReference>
<dbReference type="AlphaFoldDB" id="A0A2N5JAA6"/>
<evidence type="ECO:0000256" key="2">
    <source>
        <dbReference type="ARBA" id="ARBA00022527"/>
    </source>
</evidence>
<dbReference type="Gene3D" id="3.30.200.20">
    <property type="entry name" value="Phosphorylase Kinase, domain 1"/>
    <property type="match status" value="1"/>
</dbReference>
<comment type="caution">
    <text evidence="9">The sequence shown here is derived from an EMBL/GenBank/DDBJ whole genome shotgun (WGS) entry which is preliminary data.</text>
</comment>
<dbReference type="PANTHER" id="PTHR43289:SF34">
    <property type="entry name" value="SERINE_THREONINE-PROTEIN KINASE YBDM-RELATED"/>
    <property type="match status" value="1"/>
</dbReference>
<organism evidence="9 10">
    <name type="scientific">Bifidobacterium margollesii</name>
    <dbReference type="NCBI Taxonomy" id="2020964"/>
    <lineage>
        <taxon>Bacteria</taxon>
        <taxon>Bacillati</taxon>
        <taxon>Actinomycetota</taxon>
        <taxon>Actinomycetes</taxon>
        <taxon>Bifidobacteriales</taxon>
        <taxon>Bifidobacteriaceae</taxon>
        <taxon>Bifidobacterium</taxon>
    </lineage>
</organism>
<accession>A0A2N5JAA6</accession>
<dbReference type="InterPro" id="IPR011009">
    <property type="entry name" value="Kinase-like_dom_sf"/>
</dbReference>
<evidence type="ECO:0000256" key="3">
    <source>
        <dbReference type="ARBA" id="ARBA00022679"/>
    </source>
</evidence>
<sequence>MRLVEGQLIHRRYRLDQRLAQGGMGEVWKGYDIELERPVAIKALRGDLPNEEAKLRRLRTEAHNSANLAHPNIAALFEYYEHDNIGFLIMEYVPNQSLAEIYKERAPLEATELLPILIQTARGLYVAHSHGVIHRDVKPANIMVSESGEVKITDFGVSYSTNQAQITQDGMVVGTAQYISPEQAQGEHATPQSDIYSLGVVAYEGLCGHRPFTGATPVDIAAAHVNDPVPPLPTTIDWQLREFVMTMLAKDPQDRPVNALVVSRTLAKIERRLLDQQTIQAAAMNNPDGTPTRTIASKPHRPLQFFSAADWAAKIMPETEQEQTRQQKPLSQTGDDVGSDTQSPREAQLMAQLEALETQAQEISQMGRNDDDHVNALAGVAPEDETPDESPSGSSDVSSGAPEIPSTPEITDLPDTPDAAETPTVPDAPETPDAPRVVIDNDLNNNESTERGVSR</sequence>
<dbReference type="Gene3D" id="1.10.510.10">
    <property type="entry name" value="Transferase(Phosphotransferase) domain 1"/>
    <property type="match status" value="1"/>
</dbReference>
<dbReference type="EC" id="2.7.11.1" evidence="1"/>
<feature type="compositionally biased region" description="Polar residues" evidence="7">
    <location>
        <begin position="324"/>
        <end position="344"/>
    </location>
</feature>
<dbReference type="InterPro" id="IPR000719">
    <property type="entry name" value="Prot_kinase_dom"/>
</dbReference>
<dbReference type="CDD" id="cd14014">
    <property type="entry name" value="STKc_PknB_like"/>
    <property type="match status" value="1"/>
</dbReference>
<dbReference type="FunFam" id="1.10.510.10:FF:000021">
    <property type="entry name" value="Serine/threonine protein kinase"/>
    <property type="match status" value="1"/>
</dbReference>
<dbReference type="GO" id="GO:0005524">
    <property type="term" value="F:ATP binding"/>
    <property type="evidence" value="ECO:0007669"/>
    <property type="project" value="UniProtKB-KW"/>
</dbReference>
<keyword evidence="6" id="KW-0067">ATP-binding</keyword>
<evidence type="ECO:0000256" key="4">
    <source>
        <dbReference type="ARBA" id="ARBA00022741"/>
    </source>
</evidence>
<protein>
    <recommendedName>
        <fullName evidence="1">non-specific serine/threonine protein kinase</fullName>
        <ecNumber evidence="1">2.7.11.1</ecNumber>
    </recommendedName>
</protein>
<gene>
    <name evidence="9" type="ORF">Uis1B_1019</name>
</gene>
<dbReference type="SUPFAM" id="SSF56112">
    <property type="entry name" value="Protein kinase-like (PK-like)"/>
    <property type="match status" value="1"/>
</dbReference>
<feature type="region of interest" description="Disordered" evidence="7">
    <location>
        <begin position="318"/>
        <end position="344"/>
    </location>
</feature>
<keyword evidence="2 9" id="KW-0723">Serine/threonine-protein kinase</keyword>
<dbReference type="Proteomes" id="UP000235050">
    <property type="component" value="Unassembled WGS sequence"/>
</dbReference>
<name>A0A2N5JAA6_9BIFI</name>
<evidence type="ECO:0000256" key="1">
    <source>
        <dbReference type="ARBA" id="ARBA00012513"/>
    </source>
</evidence>
<evidence type="ECO:0000256" key="7">
    <source>
        <dbReference type="SAM" id="MobiDB-lite"/>
    </source>
</evidence>
<dbReference type="PROSITE" id="PS50011">
    <property type="entry name" value="PROTEIN_KINASE_DOM"/>
    <property type="match status" value="1"/>
</dbReference>
<evidence type="ECO:0000259" key="8">
    <source>
        <dbReference type="PROSITE" id="PS50011"/>
    </source>
</evidence>
<keyword evidence="3" id="KW-0808">Transferase</keyword>
<feature type="compositionally biased region" description="Low complexity" evidence="7">
    <location>
        <begin position="389"/>
        <end position="400"/>
    </location>
</feature>
<keyword evidence="10" id="KW-1185">Reference proteome</keyword>
<evidence type="ECO:0000313" key="10">
    <source>
        <dbReference type="Proteomes" id="UP000235050"/>
    </source>
</evidence>
<feature type="region of interest" description="Disordered" evidence="7">
    <location>
        <begin position="381"/>
        <end position="455"/>
    </location>
</feature>
<dbReference type="SMART" id="SM00220">
    <property type="entry name" value="S_TKc"/>
    <property type="match status" value="1"/>
</dbReference>